<name>A0A3M2HZ08_9GAMM</name>
<dbReference type="Proteomes" id="UP000275012">
    <property type="component" value="Unassembled WGS sequence"/>
</dbReference>
<accession>A0A3M2HZ08</accession>
<organism evidence="2 3">
    <name type="scientific">Solilutibacter pythonis</name>
    <dbReference type="NCBI Taxonomy" id="2483112"/>
    <lineage>
        <taxon>Bacteria</taxon>
        <taxon>Pseudomonadati</taxon>
        <taxon>Pseudomonadota</taxon>
        <taxon>Gammaproteobacteria</taxon>
        <taxon>Lysobacterales</taxon>
        <taxon>Lysobacteraceae</taxon>
        <taxon>Solilutibacter</taxon>
    </lineage>
</organism>
<gene>
    <name evidence="2" type="ORF">EBB59_08010</name>
</gene>
<dbReference type="SUPFAM" id="SSF103196">
    <property type="entry name" value="Roadblock/LC7 domain"/>
    <property type="match status" value="1"/>
</dbReference>
<dbReference type="InterPro" id="IPR004942">
    <property type="entry name" value="Roadblock/LAMTOR2_dom"/>
</dbReference>
<dbReference type="SMART" id="SM00960">
    <property type="entry name" value="Robl_LC7"/>
    <property type="match status" value="1"/>
</dbReference>
<reference evidence="2 3" key="1">
    <citation type="submission" date="2018-10" db="EMBL/GenBank/DDBJ databases">
        <title>Proposal of Lysobacter pythonis sp. nov. isolated from royal pythons (Python regius).</title>
        <authorList>
            <person name="Hans-Juergen B."/>
            <person name="Huptas C."/>
            <person name="Sandra B."/>
            <person name="Igor L."/>
            <person name="Joachim S."/>
            <person name="Siegfried S."/>
            <person name="Mareike W."/>
            <person name="Peter K."/>
        </authorList>
    </citation>
    <scope>NUCLEOTIDE SEQUENCE [LARGE SCALE GENOMIC DNA]</scope>
    <source>
        <strain evidence="2 3">4284/11</strain>
    </source>
</reference>
<dbReference type="OrthoDB" id="6023728at2"/>
<dbReference type="AlphaFoldDB" id="A0A3M2HZ08"/>
<dbReference type="RefSeq" id="WP_122101623.1">
    <property type="nucleotide sequence ID" value="NZ_RFLY01000009.1"/>
</dbReference>
<dbReference type="Gene3D" id="3.30.450.30">
    <property type="entry name" value="Dynein light chain 2a, cytoplasmic"/>
    <property type="match status" value="1"/>
</dbReference>
<dbReference type="EMBL" id="RFLY01000009">
    <property type="protein sequence ID" value="RMH92890.1"/>
    <property type="molecule type" value="Genomic_DNA"/>
</dbReference>
<dbReference type="Pfam" id="PF03259">
    <property type="entry name" value="Robl_LC7"/>
    <property type="match status" value="1"/>
</dbReference>
<sequence length="146" mass="15880">MQLDTEVDSRRWDKFFPTDQQGPCIERMRDTVAGMPGAYCMVLSSLDGMQLARVINREINTSRLAAITGSLCGLGETLAKELGQAEFRDVMISTNTGIAVVQRVPPPGDRMVLLIAANHESNVGIVSAQSRWCAQALGQAAFRPVD</sequence>
<evidence type="ECO:0000313" key="2">
    <source>
        <dbReference type="EMBL" id="RMH92890.1"/>
    </source>
</evidence>
<comment type="caution">
    <text evidence="2">The sequence shown here is derived from an EMBL/GenBank/DDBJ whole genome shotgun (WGS) entry which is preliminary data.</text>
</comment>
<evidence type="ECO:0000259" key="1">
    <source>
        <dbReference type="SMART" id="SM00960"/>
    </source>
</evidence>
<evidence type="ECO:0000313" key="3">
    <source>
        <dbReference type="Proteomes" id="UP000275012"/>
    </source>
</evidence>
<protein>
    <recommendedName>
        <fullName evidence="1">Roadblock/LAMTOR2 domain-containing protein</fullName>
    </recommendedName>
</protein>
<proteinExistence type="predicted"/>
<keyword evidence="3" id="KW-1185">Reference proteome</keyword>
<feature type="domain" description="Roadblock/LAMTOR2" evidence="1">
    <location>
        <begin position="25"/>
        <end position="117"/>
    </location>
</feature>